<feature type="compositionally biased region" description="Polar residues" evidence="6">
    <location>
        <begin position="846"/>
        <end position="860"/>
    </location>
</feature>
<dbReference type="PANTHER" id="PTHR46980:SF2">
    <property type="entry name" value="TRICALBIN-1-RELATED"/>
    <property type="match status" value="1"/>
</dbReference>
<dbReference type="InterPro" id="IPR017147">
    <property type="entry name" value="Tricalbin"/>
</dbReference>
<dbReference type="GO" id="GO:0071944">
    <property type="term" value="C:cell periphery"/>
    <property type="evidence" value="ECO:0007669"/>
    <property type="project" value="UniProtKB-ARBA"/>
</dbReference>
<accession>A0A1X2GUN8</accession>
<comment type="caution">
    <text evidence="9">The sequence shown here is derived from an EMBL/GenBank/DDBJ whole genome shotgun (WGS) entry which is preliminary data.</text>
</comment>
<name>A0A1X2GUN8_9FUNG</name>
<keyword evidence="3" id="KW-0445">Lipid transport</keyword>
<dbReference type="STRING" id="101127.A0A1X2GUN8"/>
<feature type="domain" description="C2" evidence="7">
    <location>
        <begin position="244"/>
        <end position="367"/>
    </location>
</feature>
<dbReference type="Proteomes" id="UP000242146">
    <property type="component" value="Unassembled WGS sequence"/>
</dbReference>
<evidence type="ECO:0000256" key="5">
    <source>
        <dbReference type="ARBA" id="ARBA00023136"/>
    </source>
</evidence>
<dbReference type="CDD" id="cd04044">
    <property type="entry name" value="C2A_Tricalbin-like"/>
    <property type="match status" value="1"/>
</dbReference>
<dbReference type="GO" id="GO:0016020">
    <property type="term" value="C:membrane"/>
    <property type="evidence" value="ECO:0007669"/>
    <property type="project" value="UniProtKB-SubCell"/>
</dbReference>
<dbReference type="GO" id="GO:0006869">
    <property type="term" value="P:lipid transport"/>
    <property type="evidence" value="ECO:0007669"/>
    <property type="project" value="UniProtKB-KW"/>
</dbReference>
<evidence type="ECO:0000256" key="4">
    <source>
        <dbReference type="ARBA" id="ARBA00023121"/>
    </source>
</evidence>
<keyword evidence="2" id="KW-0813">Transport</keyword>
<comment type="subcellular location">
    <subcellularLocation>
        <location evidence="1">Membrane</location>
    </subcellularLocation>
</comment>
<dbReference type="GO" id="GO:0008289">
    <property type="term" value="F:lipid binding"/>
    <property type="evidence" value="ECO:0007669"/>
    <property type="project" value="UniProtKB-KW"/>
</dbReference>
<dbReference type="PROSITE" id="PS50004">
    <property type="entry name" value="C2"/>
    <property type="match status" value="5"/>
</dbReference>
<feature type="domain" description="C2" evidence="7">
    <location>
        <begin position="395"/>
        <end position="505"/>
    </location>
</feature>
<evidence type="ECO:0000259" key="7">
    <source>
        <dbReference type="PROSITE" id="PS50004"/>
    </source>
</evidence>
<dbReference type="InterPro" id="IPR037761">
    <property type="entry name" value="C2A_Tricalbin"/>
</dbReference>
<dbReference type="InterPro" id="IPR031468">
    <property type="entry name" value="SMP_LBD"/>
</dbReference>
<dbReference type="PROSITE" id="PS51847">
    <property type="entry name" value="SMP"/>
    <property type="match status" value="1"/>
</dbReference>
<evidence type="ECO:0000256" key="6">
    <source>
        <dbReference type="SAM" id="MobiDB-lite"/>
    </source>
</evidence>
<evidence type="ECO:0000256" key="3">
    <source>
        <dbReference type="ARBA" id="ARBA00023055"/>
    </source>
</evidence>
<dbReference type="Gene3D" id="2.60.40.150">
    <property type="entry name" value="C2 domain"/>
    <property type="match status" value="5"/>
</dbReference>
<feature type="domain" description="C2" evidence="7">
    <location>
        <begin position="510"/>
        <end position="646"/>
    </location>
</feature>
<keyword evidence="5" id="KW-0472">Membrane</keyword>
<evidence type="ECO:0000313" key="9">
    <source>
        <dbReference type="EMBL" id="ORX61723.1"/>
    </source>
</evidence>
<dbReference type="PIRSF" id="PIRSF037232">
    <property type="entry name" value="Tricalbin"/>
    <property type="match status" value="1"/>
</dbReference>
<protein>
    <recommendedName>
        <fullName evidence="11">C2 domain-containing protein</fullName>
    </recommendedName>
</protein>
<evidence type="ECO:0000313" key="10">
    <source>
        <dbReference type="Proteomes" id="UP000242146"/>
    </source>
</evidence>
<evidence type="ECO:0008006" key="11">
    <source>
        <dbReference type="Google" id="ProtNLM"/>
    </source>
</evidence>
<dbReference type="InterPro" id="IPR052455">
    <property type="entry name" value="Tricalbin_domain"/>
</dbReference>
<dbReference type="CDD" id="cd00030">
    <property type="entry name" value="C2"/>
    <property type="match status" value="1"/>
</dbReference>
<evidence type="ECO:0000256" key="2">
    <source>
        <dbReference type="ARBA" id="ARBA00022448"/>
    </source>
</evidence>
<feature type="domain" description="SMP-LTD" evidence="8">
    <location>
        <begin position="46"/>
        <end position="251"/>
    </location>
</feature>
<dbReference type="Pfam" id="PF00168">
    <property type="entry name" value="C2"/>
    <property type="match status" value="5"/>
</dbReference>
<feature type="region of interest" description="Disordered" evidence="6">
    <location>
        <begin position="1111"/>
        <end position="1138"/>
    </location>
</feature>
<feature type="domain" description="C2" evidence="7">
    <location>
        <begin position="905"/>
        <end position="1026"/>
    </location>
</feature>
<evidence type="ECO:0000256" key="1">
    <source>
        <dbReference type="ARBA" id="ARBA00004370"/>
    </source>
</evidence>
<dbReference type="InterPro" id="IPR056910">
    <property type="entry name" value="TCB1-3_C2"/>
</dbReference>
<reference evidence="9 10" key="1">
    <citation type="submission" date="2016-07" db="EMBL/GenBank/DDBJ databases">
        <title>Pervasive Adenine N6-methylation of Active Genes in Fungi.</title>
        <authorList>
            <consortium name="DOE Joint Genome Institute"/>
            <person name="Mondo S.J."/>
            <person name="Dannebaum R.O."/>
            <person name="Kuo R.C."/>
            <person name="Labutti K."/>
            <person name="Haridas S."/>
            <person name="Kuo A."/>
            <person name="Salamov A."/>
            <person name="Ahrendt S.R."/>
            <person name="Lipzen A."/>
            <person name="Sullivan W."/>
            <person name="Andreopoulos W.B."/>
            <person name="Clum A."/>
            <person name="Lindquist E."/>
            <person name="Daum C."/>
            <person name="Ramamoorthy G.K."/>
            <person name="Gryganskyi A."/>
            <person name="Culley D."/>
            <person name="Magnuson J.K."/>
            <person name="James T.Y."/>
            <person name="O'Malley M.A."/>
            <person name="Stajich J.E."/>
            <person name="Spatafora J.W."/>
            <person name="Visel A."/>
            <person name="Grigoriev I.V."/>
        </authorList>
    </citation>
    <scope>NUCLEOTIDE SEQUENCE [LARGE SCALE GENOMIC DNA]</scope>
    <source>
        <strain evidence="9 10">NRRL 3301</strain>
    </source>
</reference>
<dbReference type="SUPFAM" id="SSF49562">
    <property type="entry name" value="C2 domain (Calcium/lipid-binding domain, CaLB)"/>
    <property type="match status" value="5"/>
</dbReference>
<dbReference type="SMART" id="SM00239">
    <property type="entry name" value="C2"/>
    <property type="match status" value="5"/>
</dbReference>
<gene>
    <name evidence="9" type="ORF">DM01DRAFT_32143</name>
</gene>
<feature type="domain" description="C2" evidence="7">
    <location>
        <begin position="1122"/>
        <end position="1236"/>
    </location>
</feature>
<evidence type="ECO:0000259" key="8">
    <source>
        <dbReference type="PROSITE" id="PS51847"/>
    </source>
</evidence>
<keyword evidence="4" id="KW-0446">Lipid-binding</keyword>
<dbReference type="AlphaFoldDB" id="A0A1X2GUN8"/>
<dbReference type="GO" id="GO:0061817">
    <property type="term" value="P:endoplasmic reticulum-plasma membrane tethering"/>
    <property type="evidence" value="ECO:0007669"/>
    <property type="project" value="InterPro"/>
</dbReference>
<dbReference type="Pfam" id="PF25669">
    <property type="entry name" value="SMP_MUG190-like"/>
    <property type="match status" value="1"/>
</dbReference>
<dbReference type="CDD" id="cd21678">
    <property type="entry name" value="SMP_TCB"/>
    <property type="match status" value="1"/>
</dbReference>
<dbReference type="InterPro" id="IPR035892">
    <property type="entry name" value="C2_domain_sf"/>
</dbReference>
<dbReference type="EMBL" id="MCGT01000003">
    <property type="protein sequence ID" value="ORX61723.1"/>
    <property type="molecule type" value="Genomic_DNA"/>
</dbReference>
<dbReference type="Pfam" id="PF24920">
    <property type="entry name" value="C2_TCB1"/>
    <property type="match status" value="1"/>
</dbReference>
<dbReference type="PANTHER" id="PTHR46980">
    <property type="entry name" value="TRICALBIN-1-RELATED"/>
    <property type="match status" value="1"/>
</dbReference>
<proteinExistence type="predicted"/>
<dbReference type="OrthoDB" id="1029639at2759"/>
<organism evidence="9 10">
    <name type="scientific">Hesseltinella vesiculosa</name>
    <dbReference type="NCBI Taxonomy" id="101127"/>
    <lineage>
        <taxon>Eukaryota</taxon>
        <taxon>Fungi</taxon>
        <taxon>Fungi incertae sedis</taxon>
        <taxon>Mucoromycota</taxon>
        <taxon>Mucoromycotina</taxon>
        <taxon>Mucoromycetes</taxon>
        <taxon>Mucorales</taxon>
        <taxon>Cunninghamellaceae</taxon>
        <taxon>Hesseltinella</taxon>
    </lineage>
</organism>
<keyword evidence="10" id="KW-1185">Reference proteome</keyword>
<feature type="region of interest" description="Disordered" evidence="6">
    <location>
        <begin position="846"/>
        <end position="881"/>
    </location>
</feature>
<sequence>MGAGILGCLVIGAFLVTYYRTSTRRLRQCVRDDMQRELTLRQLETDNESVNWMNYFLSRFWLIIEPYISGQVIGVADMTLSENCPSFLDSIRLTTFTLGTKAPRLEFVKSYPNTDPNVVCMDWKVSFTPSDLEDMTLRDKQSHVDPKIVLTIRVGKGMIGTGMPILLEKLAFVGHMRFRVKLFNEYPFVKTVDMSFLEEPYFDYVLKPVGGEKFGFDINNIPGLQSFVRDQVHSNLGPMMYAPNVFTIDVATMMTGADLTTANGILALTIHSAQGLKTSDLLGSLDPYITAHLGNENNTVLGQTKCLENNNNPVFSETLLVLVNSTTETLFLNVRDRNTGRKDGDVGVAKFDLNELVDNENIIDGIGLAVLHGGKNAGEIKCDMRYFPVSVPEEKDGQIIPAAESDTGILQFILYECKEICGGRKTDAFAEIEVTGEPMITTTTFKRSTNPRWDKMTEVFVQDKQKISVNVAIKDTQLTGSSVIGTWHSTVNDLEKALADQKEWFDLDGQGGKIHVAMKWKPVVMTGFAGGLGRGEYVKPFGVVRVHMIEAKDLRNVELLTGGKSDPYVRIISGVQSRAQTDYELDNLDPAWDTVLYVPVHSMREDLVFEVMDYNDPGNDKSLGLTDFRLKDIVKETVTESKQKIYDALEPVDRWVCLCNDQRKPGKGSLHYVASFHPTLALAIANQKEGEPLDSTAPLTAAINRPDKDVHGATVRYAGASTDVVDLPSYGSGIISIKIHEANIPGRSGRGVAELFVDSNDAQYRTIPQSGPRFVFNEAADAFIKELDFSNVEVRLSKADQKRSEAVHCHWSMSASQITKIVMEQKAKKHATVAAAAAAALAAASTTVPAQDEPNGTNNEAPEAPDAIPAGQPAPQDGGDIVDDDDIMEFPLLEVPGTVRLSFDFMPVVNFKLQPEESFENQGNLTIAPISATNLRSADRNGKSDPYVVFLLDGKKMFKTETYKKTLNPKFDSKKETFVVPVRRRIGSKLEAVIYDWDQLSAHEELCRGVIPFTEDVLESFSAKEVDIPMDSNNSTLRLRLLWQPELLARTKQGTSLLGATRAFTAVPGQALGAGVQLAGGAVGLGGKAIGSGGKAIVGGVGRLGSKITSVGHRGSVTPQLQDGPAREASPNSSSVSSKRDAAKLLIISARNLKDGQHDVYLRVRNNSRSIYKTKVSKKTEAPEWNEDCQISVKPSAMTLELKLFQQRHVLSDQEIGSAILDLSKPFQGWLPLEPHGCGEICVQLELPETSAQ</sequence>
<dbReference type="InterPro" id="IPR000008">
    <property type="entry name" value="C2_dom"/>
</dbReference>